<dbReference type="GO" id="GO:0006631">
    <property type="term" value="P:fatty acid metabolic process"/>
    <property type="evidence" value="ECO:0007669"/>
    <property type="project" value="InterPro"/>
</dbReference>
<comment type="similarity">
    <text evidence="2">Belongs to the 3-hydroxyacyl-CoA dehydrogenase family.</text>
</comment>
<feature type="domain" description="3-hydroxyacyl-CoA dehydrogenase C-terminal" evidence="6">
    <location>
        <begin position="190"/>
        <end position="286"/>
    </location>
</feature>
<dbReference type="InterPro" id="IPR022694">
    <property type="entry name" value="3-OHacyl-CoA_DH"/>
</dbReference>
<sequence length="289" mass="30520">MSDHDGRTPIRSVGVVGAGVIGASVAHAVAQSTGLPVVLVDSDPDALRTAADSVRRQQRLSLLTGKGSRAAALDLKSTTNVDELSDVDVVVENITESQVAKSRLYKDLDRVLRPGVPIAANTSAIPIAVLAEPLTDPSRVVGVHFMNPVSQIATVEVVRAQRSSDEAMRAVTDLLRLMGKSWVEINDAAGFVINRVLMVAVNLAAAVVAEGVATPNQVDALFTGCLGHTTGPLRTADLIGLDTVVHTLDVLHHHYATAEYVAHPALRERVARGELGCKSGRGFFSYGRS</sequence>
<accession>A0A918AS25</accession>
<proteinExistence type="inferred from homology"/>
<feature type="binding site" evidence="5">
    <location>
        <begin position="17"/>
        <end position="22"/>
    </location>
    <ligand>
        <name>NAD(+)</name>
        <dbReference type="ChEBI" id="CHEBI:57540"/>
    </ligand>
</feature>
<feature type="binding site" evidence="5">
    <location>
        <position position="101"/>
    </location>
    <ligand>
        <name>NAD(+)</name>
        <dbReference type="ChEBI" id="CHEBI:57540"/>
    </ligand>
</feature>
<dbReference type="Pfam" id="PF00725">
    <property type="entry name" value="3HCDH"/>
    <property type="match status" value="1"/>
</dbReference>
<evidence type="ECO:0000256" key="1">
    <source>
        <dbReference type="ARBA" id="ARBA00005086"/>
    </source>
</evidence>
<feature type="domain" description="3-hydroxyacyl-CoA dehydrogenase NAD binding" evidence="7">
    <location>
        <begin position="13"/>
        <end position="187"/>
    </location>
</feature>
<dbReference type="InterPro" id="IPR006176">
    <property type="entry name" value="3-OHacyl-CoA_DH_NAD-bd"/>
</dbReference>
<feature type="binding site" evidence="5">
    <location>
        <position position="123"/>
    </location>
    <ligand>
        <name>NAD(+)</name>
        <dbReference type="ChEBI" id="CHEBI:57540"/>
    </ligand>
</feature>
<protein>
    <submittedName>
        <fullName evidence="8">3-hydroxybutyryl-CoA dehydrogenase</fullName>
    </submittedName>
</protein>
<feature type="binding site" evidence="5">
    <location>
        <position position="147"/>
    </location>
    <ligand>
        <name>NAD(+)</name>
        <dbReference type="ChEBI" id="CHEBI:57540"/>
    </ligand>
</feature>
<evidence type="ECO:0000256" key="5">
    <source>
        <dbReference type="PIRSR" id="PIRSR000105-2"/>
    </source>
</evidence>
<evidence type="ECO:0000259" key="6">
    <source>
        <dbReference type="Pfam" id="PF00725"/>
    </source>
</evidence>
<dbReference type="SUPFAM" id="SSF51735">
    <property type="entry name" value="NAD(P)-binding Rossmann-fold domains"/>
    <property type="match status" value="1"/>
</dbReference>
<dbReference type="Proteomes" id="UP000639606">
    <property type="component" value="Unassembled WGS sequence"/>
</dbReference>
<dbReference type="Gene3D" id="3.40.50.720">
    <property type="entry name" value="NAD(P)-binding Rossmann-like Domain"/>
    <property type="match status" value="1"/>
</dbReference>
<evidence type="ECO:0000256" key="2">
    <source>
        <dbReference type="ARBA" id="ARBA00009463"/>
    </source>
</evidence>
<dbReference type="PANTHER" id="PTHR48075">
    <property type="entry name" value="3-HYDROXYACYL-COA DEHYDROGENASE FAMILY PROTEIN"/>
    <property type="match status" value="1"/>
</dbReference>
<dbReference type="Gene3D" id="1.10.1040.10">
    <property type="entry name" value="N-(1-d-carboxylethyl)-l-norvaline Dehydrogenase, domain 2"/>
    <property type="match status" value="1"/>
</dbReference>
<organism evidence="8 9">
    <name type="scientific">Saccharothrix coeruleofusca</name>
    <dbReference type="NCBI Taxonomy" id="33919"/>
    <lineage>
        <taxon>Bacteria</taxon>
        <taxon>Bacillati</taxon>
        <taxon>Actinomycetota</taxon>
        <taxon>Actinomycetes</taxon>
        <taxon>Pseudonocardiales</taxon>
        <taxon>Pseudonocardiaceae</taxon>
        <taxon>Saccharothrix</taxon>
    </lineage>
</organism>
<reference evidence="8" key="1">
    <citation type="journal article" date="2014" name="Int. J. Syst. Evol. Microbiol.">
        <title>Complete genome sequence of Corynebacterium casei LMG S-19264T (=DSM 44701T), isolated from a smear-ripened cheese.</title>
        <authorList>
            <consortium name="US DOE Joint Genome Institute (JGI-PGF)"/>
            <person name="Walter F."/>
            <person name="Albersmeier A."/>
            <person name="Kalinowski J."/>
            <person name="Ruckert C."/>
        </authorList>
    </citation>
    <scope>NUCLEOTIDE SEQUENCE</scope>
    <source>
        <strain evidence="8">JCM 3313</strain>
    </source>
</reference>
<feature type="binding site" evidence="5">
    <location>
        <position position="96"/>
    </location>
    <ligand>
        <name>NAD(+)</name>
        <dbReference type="ChEBI" id="CHEBI:57540"/>
    </ligand>
</feature>
<evidence type="ECO:0000313" key="9">
    <source>
        <dbReference type="Proteomes" id="UP000639606"/>
    </source>
</evidence>
<dbReference type="InterPro" id="IPR036291">
    <property type="entry name" value="NAD(P)-bd_dom_sf"/>
</dbReference>
<keyword evidence="3" id="KW-0560">Oxidoreductase</keyword>
<dbReference type="GO" id="GO:0016616">
    <property type="term" value="F:oxidoreductase activity, acting on the CH-OH group of donors, NAD or NADP as acceptor"/>
    <property type="evidence" value="ECO:0007669"/>
    <property type="project" value="InterPro"/>
</dbReference>
<keyword evidence="9" id="KW-1185">Reference proteome</keyword>
<keyword evidence="5" id="KW-0520">NAD</keyword>
<evidence type="ECO:0000256" key="3">
    <source>
        <dbReference type="ARBA" id="ARBA00023002"/>
    </source>
</evidence>
<feature type="site" description="Important for catalytic activity" evidence="4">
    <location>
        <position position="144"/>
    </location>
</feature>
<dbReference type="InterPro" id="IPR013328">
    <property type="entry name" value="6PGD_dom2"/>
</dbReference>
<feature type="binding site" evidence="5">
    <location>
        <position position="41"/>
    </location>
    <ligand>
        <name>NAD(+)</name>
        <dbReference type="ChEBI" id="CHEBI:57540"/>
    </ligand>
</feature>
<reference evidence="8" key="2">
    <citation type="submission" date="2020-09" db="EMBL/GenBank/DDBJ databases">
        <authorList>
            <person name="Sun Q."/>
            <person name="Ohkuma M."/>
        </authorList>
    </citation>
    <scope>NUCLEOTIDE SEQUENCE</scope>
    <source>
        <strain evidence="8">JCM 3313</strain>
    </source>
</reference>
<evidence type="ECO:0000313" key="8">
    <source>
        <dbReference type="EMBL" id="GGP76098.1"/>
    </source>
</evidence>
<dbReference type="GO" id="GO:0070403">
    <property type="term" value="F:NAD+ binding"/>
    <property type="evidence" value="ECO:0007669"/>
    <property type="project" value="InterPro"/>
</dbReference>
<gene>
    <name evidence="8" type="primary">paaH</name>
    <name evidence="8" type="ORF">GCM10010185_57180</name>
</gene>
<dbReference type="InterPro" id="IPR006108">
    <property type="entry name" value="3HC_DH_C"/>
</dbReference>
<evidence type="ECO:0000256" key="4">
    <source>
        <dbReference type="PIRSR" id="PIRSR000105-1"/>
    </source>
</evidence>
<comment type="caution">
    <text evidence="8">The sequence shown here is derived from an EMBL/GenBank/DDBJ whole genome shotgun (WGS) entry which is preliminary data.</text>
</comment>
<dbReference type="SUPFAM" id="SSF48179">
    <property type="entry name" value="6-phosphogluconate dehydrogenase C-terminal domain-like"/>
    <property type="match status" value="1"/>
</dbReference>
<dbReference type="PANTHER" id="PTHR48075:SF5">
    <property type="entry name" value="3-HYDROXYBUTYRYL-COA DEHYDROGENASE"/>
    <property type="match status" value="1"/>
</dbReference>
<comment type="pathway">
    <text evidence="1">Lipid metabolism; butanoate metabolism.</text>
</comment>
<dbReference type="AlphaFoldDB" id="A0A918AS25"/>
<dbReference type="InterPro" id="IPR008927">
    <property type="entry name" value="6-PGluconate_DH-like_C_sf"/>
</dbReference>
<dbReference type="PIRSF" id="PIRSF000105">
    <property type="entry name" value="HCDH"/>
    <property type="match status" value="1"/>
</dbReference>
<evidence type="ECO:0000259" key="7">
    <source>
        <dbReference type="Pfam" id="PF02737"/>
    </source>
</evidence>
<dbReference type="Pfam" id="PF02737">
    <property type="entry name" value="3HCDH_N"/>
    <property type="match status" value="1"/>
</dbReference>
<name>A0A918AS25_9PSEU</name>
<dbReference type="EMBL" id="BMRG01000016">
    <property type="protein sequence ID" value="GGP76098.1"/>
    <property type="molecule type" value="Genomic_DNA"/>
</dbReference>
<dbReference type="RefSeq" id="WP_189226427.1">
    <property type="nucleotide sequence ID" value="NZ_BMRG01000016.1"/>
</dbReference>
<feature type="binding site" evidence="5">
    <location>
        <position position="278"/>
    </location>
    <ligand>
        <name>NAD(+)</name>
        <dbReference type="ChEBI" id="CHEBI:57540"/>
    </ligand>
</feature>